<gene>
    <name evidence="7" type="ORF">DSM107014_13785</name>
</gene>
<evidence type="ECO:0000256" key="1">
    <source>
        <dbReference type="ARBA" id="ARBA00001966"/>
    </source>
</evidence>
<name>A0A941GWI9_9CHRO</name>
<dbReference type="GO" id="GO:0046872">
    <property type="term" value="F:metal ion binding"/>
    <property type="evidence" value="ECO:0007669"/>
    <property type="project" value="UniProtKB-KW"/>
</dbReference>
<evidence type="ECO:0000313" key="7">
    <source>
        <dbReference type="EMBL" id="MBR8828948.1"/>
    </source>
</evidence>
<proteinExistence type="predicted"/>
<dbReference type="EMBL" id="JADQBC010000097">
    <property type="protein sequence ID" value="MBR8828948.1"/>
    <property type="molecule type" value="Genomic_DNA"/>
</dbReference>
<dbReference type="PANTHER" id="PTHR24960:SF79">
    <property type="entry name" value="PHOTOSYSTEM I IRON-SULFUR CENTER"/>
    <property type="match status" value="1"/>
</dbReference>
<dbReference type="InterPro" id="IPR057431">
    <property type="entry name" value="LdpA_Fe-S-bd"/>
</dbReference>
<dbReference type="Pfam" id="PF12617">
    <property type="entry name" value="LdpA_C"/>
    <property type="match status" value="1"/>
</dbReference>
<comment type="caution">
    <text evidence="7">The sequence shown here is derived from an EMBL/GenBank/DDBJ whole genome shotgun (WGS) entry which is preliminary data.</text>
</comment>
<protein>
    <submittedName>
        <fullName evidence="7">4Fe-4S ferredoxin</fullName>
    </submittedName>
</protein>
<dbReference type="GO" id="GO:0051539">
    <property type="term" value="F:4 iron, 4 sulfur cluster binding"/>
    <property type="evidence" value="ECO:0007669"/>
    <property type="project" value="UniProtKB-KW"/>
</dbReference>
<dbReference type="PROSITE" id="PS00198">
    <property type="entry name" value="4FE4S_FER_1"/>
    <property type="match status" value="1"/>
</dbReference>
<reference evidence="7" key="1">
    <citation type="submission" date="2021-02" db="EMBL/GenBank/DDBJ databases">
        <title>Metagenome analyses of Stigonema ocellatum DSM 106950, Chlorogloea purpurea SAG 13.99 and Gomphosphaeria aponina DSM 107014.</title>
        <authorList>
            <person name="Marter P."/>
            <person name="Huang S."/>
        </authorList>
    </citation>
    <scope>NUCLEOTIDE SEQUENCE</scope>
    <source>
        <strain evidence="7">JP213</strain>
    </source>
</reference>
<evidence type="ECO:0000256" key="3">
    <source>
        <dbReference type="ARBA" id="ARBA00022723"/>
    </source>
</evidence>
<dbReference type="PROSITE" id="PS51379">
    <property type="entry name" value="4FE4S_FER_2"/>
    <property type="match status" value="1"/>
</dbReference>
<evidence type="ECO:0000256" key="4">
    <source>
        <dbReference type="ARBA" id="ARBA00023004"/>
    </source>
</evidence>
<keyword evidence="3" id="KW-0479">Metal-binding</keyword>
<dbReference type="Gene3D" id="3.30.70.20">
    <property type="match status" value="1"/>
</dbReference>
<keyword evidence="2" id="KW-0004">4Fe-4S</keyword>
<keyword evidence="5" id="KW-0411">Iron-sulfur</keyword>
<accession>A0A941GWI9</accession>
<dbReference type="InterPro" id="IPR017896">
    <property type="entry name" value="4Fe4S_Fe-S-bd"/>
</dbReference>
<comment type="cofactor">
    <cofactor evidence="1">
        <name>[4Fe-4S] cluster</name>
        <dbReference type="ChEBI" id="CHEBI:49883"/>
    </cofactor>
</comment>
<dbReference type="SUPFAM" id="SSF54862">
    <property type="entry name" value="4Fe-4S ferredoxins"/>
    <property type="match status" value="1"/>
</dbReference>
<evidence type="ECO:0000313" key="8">
    <source>
        <dbReference type="Proteomes" id="UP000767446"/>
    </source>
</evidence>
<dbReference type="InterPro" id="IPR021039">
    <property type="entry name" value="Fe-S-bd_prot_LdpA_C"/>
</dbReference>
<sequence>MNNQPSTINYPLHSLKSGKWFKLICGASYQHLPAVRSLTLAYTLAGADCIDVAADQAVITAAKEGLKIANSLQKKAAAFGLTPGKPWLMVSVNDGEDPHFRKAFFDVTLCPPDCPRPCEKICPAAAIDFSGVIASRCYGCGRCLSVCPQELIVAQSDVSKREAIAPLIARMGIDALEIHTQVGHEADFQALWQVILPQIDKLKLLAISCPDSPDLIPYLQYLYNLMSPLPCPLIWQTDGRPMSGDLGKGTTSATVKLGQKVLTANLPGYVQLAGGTNNHTVSKLKAKGLLAPTPLTKARGIESWQRNYQSQFVAGIAYGSYARSLLAPLLEKLVKMNDNQLENHPDLLKEAVITASTLVSQIKN</sequence>
<dbReference type="Proteomes" id="UP000767446">
    <property type="component" value="Unassembled WGS sequence"/>
</dbReference>
<dbReference type="InterPro" id="IPR017900">
    <property type="entry name" value="4Fe4S_Fe_S_CS"/>
</dbReference>
<dbReference type="NCBIfam" id="NF045992">
    <property type="entry name" value="CircClkLdpA"/>
    <property type="match status" value="1"/>
</dbReference>
<organism evidence="7 8">
    <name type="scientific">Gomphosphaeria aponina SAG 52.96 = DSM 107014</name>
    <dbReference type="NCBI Taxonomy" id="1521640"/>
    <lineage>
        <taxon>Bacteria</taxon>
        <taxon>Bacillati</taxon>
        <taxon>Cyanobacteriota</taxon>
        <taxon>Cyanophyceae</taxon>
        <taxon>Oscillatoriophycideae</taxon>
        <taxon>Chroococcales</taxon>
        <taxon>Gomphosphaeriaceae</taxon>
        <taxon>Gomphosphaeria</taxon>
    </lineage>
</organism>
<dbReference type="AlphaFoldDB" id="A0A941GWI9"/>
<dbReference type="Pfam" id="PF25160">
    <property type="entry name" value="LdpA_Fe-S-bd"/>
    <property type="match status" value="1"/>
</dbReference>
<feature type="domain" description="4Fe-4S ferredoxin-type" evidence="6">
    <location>
        <begin position="128"/>
        <end position="157"/>
    </location>
</feature>
<evidence type="ECO:0000256" key="2">
    <source>
        <dbReference type="ARBA" id="ARBA00022485"/>
    </source>
</evidence>
<dbReference type="PANTHER" id="PTHR24960">
    <property type="entry name" value="PHOTOSYSTEM I IRON-SULFUR CENTER-RELATED"/>
    <property type="match status" value="1"/>
</dbReference>
<evidence type="ECO:0000259" key="6">
    <source>
        <dbReference type="PROSITE" id="PS51379"/>
    </source>
</evidence>
<keyword evidence="4" id="KW-0408">Iron</keyword>
<dbReference type="InterPro" id="IPR050157">
    <property type="entry name" value="PSI_iron-sulfur_center"/>
</dbReference>
<evidence type="ECO:0000256" key="5">
    <source>
        <dbReference type="ARBA" id="ARBA00023014"/>
    </source>
</evidence>